<dbReference type="AlphaFoldDB" id="A0A165MB94"/>
<feature type="transmembrane region" description="Helical" evidence="6">
    <location>
        <begin position="306"/>
        <end position="330"/>
    </location>
</feature>
<dbReference type="GO" id="GO:0016020">
    <property type="term" value="C:membrane"/>
    <property type="evidence" value="ECO:0007669"/>
    <property type="project" value="UniProtKB-SubCell"/>
</dbReference>
<evidence type="ECO:0008006" key="9">
    <source>
        <dbReference type="Google" id="ProtNLM"/>
    </source>
</evidence>
<evidence type="ECO:0000256" key="1">
    <source>
        <dbReference type="ARBA" id="ARBA00004141"/>
    </source>
</evidence>
<evidence type="ECO:0000256" key="3">
    <source>
        <dbReference type="ARBA" id="ARBA00022692"/>
    </source>
</evidence>
<comment type="subcellular location">
    <subcellularLocation>
        <location evidence="1">Membrane</location>
        <topology evidence="1">Multi-pass membrane protein</topology>
    </subcellularLocation>
</comment>
<keyword evidence="5 6" id="KW-0472">Membrane</keyword>
<dbReference type="OrthoDB" id="3900342at2759"/>
<feature type="transmembrane region" description="Helical" evidence="6">
    <location>
        <begin position="377"/>
        <end position="401"/>
    </location>
</feature>
<dbReference type="Pfam" id="PF13520">
    <property type="entry name" value="AA_permease_2"/>
    <property type="match status" value="1"/>
</dbReference>
<feature type="transmembrane region" description="Helical" evidence="6">
    <location>
        <begin position="220"/>
        <end position="238"/>
    </location>
</feature>
<gene>
    <name evidence="7" type="ORF">NEOLEDRAFT_1159537</name>
</gene>
<dbReference type="STRING" id="1314782.A0A165MB94"/>
<evidence type="ECO:0000313" key="7">
    <source>
        <dbReference type="EMBL" id="KZT18123.1"/>
    </source>
</evidence>
<dbReference type="PIRSF" id="PIRSF006060">
    <property type="entry name" value="AA_transporter"/>
    <property type="match status" value="1"/>
</dbReference>
<feature type="transmembrane region" description="Helical" evidence="6">
    <location>
        <begin position="422"/>
        <end position="440"/>
    </location>
</feature>
<dbReference type="EMBL" id="KV425707">
    <property type="protein sequence ID" value="KZT18123.1"/>
    <property type="molecule type" value="Genomic_DNA"/>
</dbReference>
<feature type="transmembrane region" description="Helical" evidence="6">
    <location>
        <begin position="181"/>
        <end position="200"/>
    </location>
</feature>
<proteinExistence type="predicted"/>
<reference evidence="7 8" key="1">
    <citation type="journal article" date="2016" name="Mol. Biol. Evol.">
        <title>Comparative Genomics of Early-Diverging Mushroom-Forming Fungi Provides Insights into the Origins of Lignocellulose Decay Capabilities.</title>
        <authorList>
            <person name="Nagy L.G."/>
            <person name="Riley R."/>
            <person name="Tritt A."/>
            <person name="Adam C."/>
            <person name="Daum C."/>
            <person name="Floudas D."/>
            <person name="Sun H."/>
            <person name="Yadav J.S."/>
            <person name="Pangilinan J."/>
            <person name="Larsson K.H."/>
            <person name="Matsuura K."/>
            <person name="Barry K."/>
            <person name="Labutti K."/>
            <person name="Kuo R."/>
            <person name="Ohm R.A."/>
            <person name="Bhattacharya S.S."/>
            <person name="Shirouzu T."/>
            <person name="Yoshinaga Y."/>
            <person name="Martin F.M."/>
            <person name="Grigoriev I.V."/>
            <person name="Hibbett D.S."/>
        </authorList>
    </citation>
    <scope>NUCLEOTIDE SEQUENCE [LARGE SCALE GENOMIC DNA]</scope>
    <source>
        <strain evidence="7 8">HHB14362 ss-1</strain>
    </source>
</reference>
<dbReference type="Gene3D" id="1.20.1740.10">
    <property type="entry name" value="Amino acid/polyamine transporter I"/>
    <property type="match status" value="1"/>
</dbReference>
<feature type="transmembrane region" description="Helical" evidence="6">
    <location>
        <begin position="351"/>
        <end position="371"/>
    </location>
</feature>
<evidence type="ECO:0000256" key="4">
    <source>
        <dbReference type="ARBA" id="ARBA00022989"/>
    </source>
</evidence>
<name>A0A165MB94_9AGAM</name>
<evidence type="ECO:0000256" key="5">
    <source>
        <dbReference type="ARBA" id="ARBA00023136"/>
    </source>
</evidence>
<keyword evidence="2" id="KW-0813">Transport</keyword>
<organism evidence="7 8">
    <name type="scientific">Neolentinus lepideus HHB14362 ss-1</name>
    <dbReference type="NCBI Taxonomy" id="1314782"/>
    <lineage>
        <taxon>Eukaryota</taxon>
        <taxon>Fungi</taxon>
        <taxon>Dikarya</taxon>
        <taxon>Basidiomycota</taxon>
        <taxon>Agaricomycotina</taxon>
        <taxon>Agaricomycetes</taxon>
        <taxon>Gloeophyllales</taxon>
        <taxon>Gloeophyllaceae</taxon>
        <taxon>Neolentinus</taxon>
    </lineage>
</organism>
<feature type="transmembrane region" description="Helical" evidence="6">
    <location>
        <begin position="452"/>
        <end position="472"/>
    </location>
</feature>
<accession>A0A165MB94</accession>
<feature type="transmembrane region" description="Helical" evidence="6">
    <location>
        <begin position="259"/>
        <end position="286"/>
    </location>
</feature>
<evidence type="ECO:0000256" key="6">
    <source>
        <dbReference type="SAM" id="Phobius"/>
    </source>
</evidence>
<dbReference type="PANTHER" id="PTHR45649:SF14">
    <property type="entry name" value="GABA PERMEASE"/>
    <property type="match status" value="1"/>
</dbReference>
<dbReference type="Proteomes" id="UP000076761">
    <property type="component" value="Unassembled WGS sequence"/>
</dbReference>
<dbReference type="PANTHER" id="PTHR45649">
    <property type="entry name" value="AMINO-ACID PERMEASE BAT1"/>
    <property type="match status" value="1"/>
</dbReference>
<dbReference type="GO" id="GO:0022857">
    <property type="term" value="F:transmembrane transporter activity"/>
    <property type="evidence" value="ECO:0007669"/>
    <property type="project" value="InterPro"/>
</dbReference>
<keyword evidence="3 6" id="KW-0812">Transmembrane</keyword>
<keyword evidence="8" id="KW-1185">Reference proteome</keyword>
<dbReference type="InterPro" id="IPR002293">
    <property type="entry name" value="AA/rel_permease1"/>
</dbReference>
<dbReference type="InParanoid" id="A0A165MB94"/>
<evidence type="ECO:0000256" key="2">
    <source>
        <dbReference type="ARBA" id="ARBA00022448"/>
    </source>
</evidence>
<sequence length="512" mass="56583">MKNKDQNVGWSLRELGSKVTGKGRDNDHLVSLGHKPELRRVHGFWSSNCNIVLYSYIFELGGPMMIVAIGQLLVMASLAEYCVWPTAGGQQYYVQAVTPEHMRWFLSYVVGCSSCALNSAQIVAASVQVANPVIEWKVRITPSVSAGLRCPNVSNLAPRYLPYLNALDAFKRLTGALRGPLWNIGSGLTWATVFLVMAPKQDAAFVFTKAGFINESGWDSSAWVFILSMYVPIYGLYGSDGVMHMVEEMSNPSRDAPRVMCWSMVWAGVTAWISAVIMCFTCGDYNTYLAGEQSYLLWFMDITHSVYGGGVFCALIMLGLNYFIIVNMNTAGSRLAWSMAKDGAFPTTFHLPLRTMVAILIIDWAVGLVLLGSDLAFYAIISTGGVTLQLAYCVPILCVVLRGRSILPPRPHFDLGSWGLPINIVSLLWSVTVILFYIFPQFVPVTGNIENMNWAIALLAGIVVFAGIHWAFKGGKEYLVNSNIVLDDSEVVGEEETFSGREALRRYDTERN</sequence>
<evidence type="ECO:0000313" key="8">
    <source>
        <dbReference type="Proteomes" id="UP000076761"/>
    </source>
</evidence>
<keyword evidence="4 6" id="KW-1133">Transmembrane helix</keyword>
<protein>
    <recommendedName>
        <fullName evidence="9">Amino acid transporter</fullName>
    </recommendedName>
</protein>